<protein>
    <submittedName>
        <fullName evidence="6">Uncharacterized protein</fullName>
    </submittedName>
</protein>
<reference evidence="6" key="1">
    <citation type="submission" date="2021-12" db="EMBL/GenBank/DDBJ databases">
        <authorList>
            <person name="Martin H S."/>
        </authorList>
    </citation>
    <scope>NUCLEOTIDE SEQUENCE</scope>
</reference>
<proteinExistence type="predicted"/>
<comment type="subcellular location">
    <subcellularLocation>
        <location evidence="1">Nucleus</location>
    </subcellularLocation>
</comment>
<sequence length="131" mass="15028">MDSNDNIETEATTLVNKFGLRDKVNFIVTDNAANIIKAVKGILGWKSFGCYAHTLNLIVQDALRLVKNDIDKVKRIVAHVKKARFHQRDCQNSKCNKATGKEPKRLSQTVDMRWNSTYFMLKRFVELEEAV</sequence>
<gene>
    <name evidence="6" type="ORF">BINO364_LOCUS3452</name>
</gene>
<organism evidence="6 7">
    <name type="scientific">Brenthis ino</name>
    <name type="common">lesser marbled fritillary</name>
    <dbReference type="NCBI Taxonomy" id="405034"/>
    <lineage>
        <taxon>Eukaryota</taxon>
        <taxon>Metazoa</taxon>
        <taxon>Ecdysozoa</taxon>
        <taxon>Arthropoda</taxon>
        <taxon>Hexapoda</taxon>
        <taxon>Insecta</taxon>
        <taxon>Pterygota</taxon>
        <taxon>Neoptera</taxon>
        <taxon>Endopterygota</taxon>
        <taxon>Lepidoptera</taxon>
        <taxon>Glossata</taxon>
        <taxon>Ditrysia</taxon>
        <taxon>Papilionoidea</taxon>
        <taxon>Nymphalidae</taxon>
        <taxon>Heliconiinae</taxon>
        <taxon>Argynnini</taxon>
        <taxon>Brenthis</taxon>
    </lineage>
</organism>
<evidence type="ECO:0000256" key="5">
    <source>
        <dbReference type="ARBA" id="ARBA00023242"/>
    </source>
</evidence>
<evidence type="ECO:0000256" key="2">
    <source>
        <dbReference type="ARBA" id="ARBA00022723"/>
    </source>
</evidence>
<dbReference type="EMBL" id="OV170231">
    <property type="protein sequence ID" value="CAH0716752.1"/>
    <property type="molecule type" value="Genomic_DNA"/>
</dbReference>
<dbReference type="AlphaFoldDB" id="A0A8J9UAN2"/>
<dbReference type="SUPFAM" id="SSF53098">
    <property type="entry name" value="Ribonuclease H-like"/>
    <property type="match status" value="1"/>
</dbReference>
<feature type="non-terminal residue" evidence="6">
    <location>
        <position position="131"/>
    </location>
</feature>
<dbReference type="PANTHER" id="PTHR46481:SF10">
    <property type="entry name" value="ZINC FINGER BED DOMAIN-CONTAINING PROTEIN 39"/>
    <property type="match status" value="1"/>
</dbReference>
<dbReference type="PANTHER" id="PTHR46481">
    <property type="entry name" value="ZINC FINGER BED DOMAIN-CONTAINING PROTEIN 4"/>
    <property type="match status" value="1"/>
</dbReference>
<keyword evidence="4" id="KW-0862">Zinc</keyword>
<evidence type="ECO:0000256" key="4">
    <source>
        <dbReference type="ARBA" id="ARBA00022833"/>
    </source>
</evidence>
<keyword evidence="2" id="KW-0479">Metal-binding</keyword>
<evidence type="ECO:0000256" key="3">
    <source>
        <dbReference type="ARBA" id="ARBA00022771"/>
    </source>
</evidence>
<dbReference type="OrthoDB" id="1607513at2759"/>
<evidence type="ECO:0000256" key="1">
    <source>
        <dbReference type="ARBA" id="ARBA00004123"/>
    </source>
</evidence>
<dbReference type="GO" id="GO:0008270">
    <property type="term" value="F:zinc ion binding"/>
    <property type="evidence" value="ECO:0007669"/>
    <property type="project" value="UniProtKB-KW"/>
</dbReference>
<evidence type="ECO:0000313" key="7">
    <source>
        <dbReference type="Proteomes" id="UP000838878"/>
    </source>
</evidence>
<keyword evidence="3" id="KW-0863">Zinc-finger</keyword>
<keyword evidence="7" id="KW-1185">Reference proteome</keyword>
<dbReference type="GO" id="GO:0005634">
    <property type="term" value="C:nucleus"/>
    <property type="evidence" value="ECO:0007669"/>
    <property type="project" value="UniProtKB-SubCell"/>
</dbReference>
<accession>A0A8J9UAN2</accession>
<name>A0A8J9UAN2_9NEOP</name>
<keyword evidence="5" id="KW-0539">Nucleus</keyword>
<evidence type="ECO:0000313" key="6">
    <source>
        <dbReference type="EMBL" id="CAH0716752.1"/>
    </source>
</evidence>
<dbReference type="InterPro" id="IPR012337">
    <property type="entry name" value="RNaseH-like_sf"/>
</dbReference>
<dbReference type="InterPro" id="IPR052035">
    <property type="entry name" value="ZnF_BED_domain_contain"/>
</dbReference>
<dbReference type="Proteomes" id="UP000838878">
    <property type="component" value="Chromosome 11"/>
</dbReference>